<feature type="transmembrane region" description="Helical" evidence="2">
    <location>
        <begin position="134"/>
        <end position="160"/>
    </location>
</feature>
<keyword evidence="2" id="KW-1133">Transmembrane helix</keyword>
<gene>
    <name evidence="3" type="ORF">CYMTET_47993</name>
</gene>
<accession>A0AAE0BT81</accession>
<evidence type="ECO:0000313" key="4">
    <source>
        <dbReference type="Proteomes" id="UP001190700"/>
    </source>
</evidence>
<feature type="transmembrane region" description="Helical" evidence="2">
    <location>
        <begin position="100"/>
        <end position="122"/>
    </location>
</feature>
<dbReference type="AlphaFoldDB" id="A0AAE0BT81"/>
<evidence type="ECO:0000256" key="2">
    <source>
        <dbReference type="SAM" id="Phobius"/>
    </source>
</evidence>
<dbReference type="Proteomes" id="UP001190700">
    <property type="component" value="Unassembled WGS sequence"/>
</dbReference>
<name>A0AAE0BT81_9CHLO</name>
<evidence type="ECO:0000313" key="3">
    <source>
        <dbReference type="EMBL" id="KAK3242312.1"/>
    </source>
</evidence>
<proteinExistence type="predicted"/>
<feature type="transmembrane region" description="Helical" evidence="2">
    <location>
        <begin position="203"/>
        <end position="228"/>
    </location>
</feature>
<comment type="caution">
    <text evidence="3">The sequence shown here is derived from an EMBL/GenBank/DDBJ whole genome shotgun (WGS) entry which is preliminary data.</text>
</comment>
<keyword evidence="4" id="KW-1185">Reference proteome</keyword>
<organism evidence="3 4">
    <name type="scientific">Cymbomonas tetramitiformis</name>
    <dbReference type="NCBI Taxonomy" id="36881"/>
    <lineage>
        <taxon>Eukaryota</taxon>
        <taxon>Viridiplantae</taxon>
        <taxon>Chlorophyta</taxon>
        <taxon>Pyramimonadophyceae</taxon>
        <taxon>Pyramimonadales</taxon>
        <taxon>Pyramimonadaceae</taxon>
        <taxon>Cymbomonas</taxon>
    </lineage>
</organism>
<protein>
    <submittedName>
        <fullName evidence="3">Uncharacterized protein</fullName>
    </submittedName>
</protein>
<dbReference type="EMBL" id="LGRX02033195">
    <property type="protein sequence ID" value="KAK3242312.1"/>
    <property type="molecule type" value="Genomic_DNA"/>
</dbReference>
<feature type="compositionally biased region" description="Basic residues" evidence="1">
    <location>
        <begin position="475"/>
        <end position="493"/>
    </location>
</feature>
<sequence length="493" mass="56124">MPMGACCNLTQVEYDVLDNLLTKANFFMQTKVDDMTSQERAVLLQHQSGTIRDADAKFASQGIDLSLRWPLHVDNSGWEEFSGSWALIMGRLHNVRHAQMLSVLLVGTSLTLELVITMHFLIRLDILAQMLQLVYPLLSAMAMVIMILSCNFSFLGLIWYGTMVEEYSTLKKSFELVMAASLNRVVDIREIVYGHPNVDTGSFTFYLALMHYLLGMTMAEILVSELTYQQRKMRNARRISKTVNLLECCLHHATELLASHHNHGLPDRTSAFIVRVLAYGSVLKDQGNNLPAGKIPTLLLTMKEYQLIETTVKKSRFSFQAEEEDGAMRSILETKLREGMTENVKSENLIVKGKELELYALSDIMREQCDSEFGVPPVSKDFVKNVFRNESVSRMDGKGELVQAYRHQLSESTKRKRRRIKEALTELIAAREKIEARVKTVSVTLVEAMKGKSKDSQKISKSAAQILEHWSTPPRHTRRKSSVVRNKSFRKRK</sequence>
<evidence type="ECO:0000256" key="1">
    <source>
        <dbReference type="SAM" id="MobiDB-lite"/>
    </source>
</evidence>
<keyword evidence="2" id="KW-0812">Transmembrane</keyword>
<keyword evidence="2" id="KW-0472">Membrane</keyword>
<feature type="region of interest" description="Disordered" evidence="1">
    <location>
        <begin position="452"/>
        <end position="493"/>
    </location>
</feature>
<reference evidence="3 4" key="1">
    <citation type="journal article" date="2015" name="Genome Biol. Evol.">
        <title>Comparative Genomics of a Bacterivorous Green Alga Reveals Evolutionary Causalities and Consequences of Phago-Mixotrophic Mode of Nutrition.</title>
        <authorList>
            <person name="Burns J.A."/>
            <person name="Paasch A."/>
            <person name="Narechania A."/>
            <person name="Kim E."/>
        </authorList>
    </citation>
    <scope>NUCLEOTIDE SEQUENCE [LARGE SCALE GENOMIC DNA]</scope>
    <source>
        <strain evidence="3 4">PLY_AMNH</strain>
    </source>
</reference>